<evidence type="ECO:0000313" key="3">
    <source>
        <dbReference type="EMBL" id="EKC46892.1"/>
    </source>
</evidence>
<evidence type="ECO:0000256" key="2">
    <source>
        <dbReference type="SAM" id="Phobius"/>
    </source>
</evidence>
<keyword evidence="2" id="KW-0812">Transmembrane</keyword>
<comment type="caution">
    <text evidence="3">The sequence shown here is derived from an EMBL/GenBank/DDBJ whole genome shotgun (WGS) entry which is preliminary data.</text>
</comment>
<protein>
    <submittedName>
        <fullName evidence="3">G5 domain protein</fullName>
    </submittedName>
</protein>
<evidence type="ECO:0000256" key="1">
    <source>
        <dbReference type="SAM" id="MobiDB-lite"/>
    </source>
</evidence>
<sequence>MKKIINITNIFLFLIIVSLIYHIGRQTNNTYKAVITNDLKSINTTKLNVVTPTNKGTEKETSDKEEVKTDDSPKIEINTKKEVTTDNSKEIVQKNVIPKTSENDNEIRVGTVLTGNMTAYGRDCCSSDVEQQGKTSSGYNLRINGKTYHDKQYGELRILASDKSFPLYSVIKITDPKDGIYNAIVLDRAGSNIGINKKYLFDLVVESQEYARLSYGIHSNVKFEVLRLGK</sequence>
<proteinExistence type="predicted"/>
<feature type="transmembrane region" description="Helical" evidence="2">
    <location>
        <begin position="7"/>
        <end position="24"/>
    </location>
</feature>
<keyword evidence="2" id="KW-1133">Transmembrane helix</keyword>
<accession>K1RDV3</accession>
<feature type="region of interest" description="Disordered" evidence="1">
    <location>
        <begin position="51"/>
        <end position="71"/>
    </location>
</feature>
<dbReference type="AlphaFoldDB" id="K1RDV3"/>
<keyword evidence="2" id="KW-0472">Membrane</keyword>
<name>K1RDV3_9ZZZZ</name>
<reference evidence="3" key="1">
    <citation type="journal article" date="2013" name="Environ. Microbiol.">
        <title>Microbiota from the distal guts of lean and obese adolescents exhibit partial functional redundancy besides clear differences in community structure.</title>
        <authorList>
            <person name="Ferrer M."/>
            <person name="Ruiz A."/>
            <person name="Lanza F."/>
            <person name="Haange S.B."/>
            <person name="Oberbach A."/>
            <person name="Till H."/>
            <person name="Bargiela R."/>
            <person name="Campoy C."/>
            <person name="Segura M.T."/>
            <person name="Richter M."/>
            <person name="von Bergen M."/>
            <person name="Seifert J."/>
            <person name="Suarez A."/>
        </authorList>
    </citation>
    <scope>NUCLEOTIDE SEQUENCE</scope>
</reference>
<organism evidence="3">
    <name type="scientific">human gut metagenome</name>
    <dbReference type="NCBI Taxonomy" id="408170"/>
    <lineage>
        <taxon>unclassified sequences</taxon>
        <taxon>metagenomes</taxon>
        <taxon>organismal metagenomes</taxon>
    </lineage>
</organism>
<gene>
    <name evidence="3" type="ORF">OBE_16024</name>
</gene>
<dbReference type="EMBL" id="AJWZ01010989">
    <property type="protein sequence ID" value="EKC46892.1"/>
    <property type="molecule type" value="Genomic_DNA"/>
</dbReference>
<feature type="compositionally biased region" description="Basic and acidic residues" evidence="1">
    <location>
        <begin position="56"/>
        <end position="71"/>
    </location>
</feature>